<proteinExistence type="predicted"/>
<reference evidence="1" key="1">
    <citation type="submission" date="2014-09" db="EMBL/GenBank/DDBJ databases">
        <authorList>
            <person name="Magalhaes I.L.F."/>
            <person name="Oliveira U."/>
            <person name="Santos F.R."/>
            <person name="Vidigal T.H.D.A."/>
            <person name="Brescovit A.D."/>
            <person name="Santos A.J."/>
        </authorList>
    </citation>
    <scope>NUCLEOTIDE SEQUENCE</scope>
    <source>
        <tissue evidence="1">Shoot tissue taken approximately 20 cm above the soil surface</tissue>
    </source>
</reference>
<accession>A0A0A9FIU1</accession>
<organism evidence="1">
    <name type="scientific">Arundo donax</name>
    <name type="common">Giant reed</name>
    <name type="synonym">Donax arundinaceus</name>
    <dbReference type="NCBI Taxonomy" id="35708"/>
    <lineage>
        <taxon>Eukaryota</taxon>
        <taxon>Viridiplantae</taxon>
        <taxon>Streptophyta</taxon>
        <taxon>Embryophyta</taxon>
        <taxon>Tracheophyta</taxon>
        <taxon>Spermatophyta</taxon>
        <taxon>Magnoliopsida</taxon>
        <taxon>Liliopsida</taxon>
        <taxon>Poales</taxon>
        <taxon>Poaceae</taxon>
        <taxon>PACMAD clade</taxon>
        <taxon>Arundinoideae</taxon>
        <taxon>Arundineae</taxon>
        <taxon>Arundo</taxon>
    </lineage>
</organism>
<evidence type="ECO:0000313" key="1">
    <source>
        <dbReference type="EMBL" id="JAE11114.1"/>
    </source>
</evidence>
<dbReference type="EMBL" id="GBRH01186782">
    <property type="protein sequence ID" value="JAE11114.1"/>
    <property type="molecule type" value="Transcribed_RNA"/>
</dbReference>
<reference evidence="1" key="2">
    <citation type="journal article" date="2015" name="Data Brief">
        <title>Shoot transcriptome of the giant reed, Arundo donax.</title>
        <authorList>
            <person name="Barrero R.A."/>
            <person name="Guerrero F.D."/>
            <person name="Moolhuijzen P."/>
            <person name="Goolsby J.A."/>
            <person name="Tidwell J."/>
            <person name="Bellgard S.E."/>
            <person name="Bellgard M.I."/>
        </authorList>
    </citation>
    <scope>NUCLEOTIDE SEQUENCE</scope>
    <source>
        <tissue evidence="1">Shoot tissue taken approximately 20 cm above the soil surface</tissue>
    </source>
</reference>
<name>A0A0A9FIU1_ARUDO</name>
<dbReference type="AlphaFoldDB" id="A0A0A9FIU1"/>
<protein>
    <submittedName>
        <fullName evidence="1">Uncharacterized protein</fullName>
    </submittedName>
</protein>
<sequence length="47" mass="5256">MEDLQVIVILHSSWIPYVLCKISCYGYTVLEDTQLVSNINAKITGPS</sequence>